<feature type="transmembrane region" description="Helical" evidence="8">
    <location>
        <begin position="25"/>
        <end position="49"/>
    </location>
</feature>
<feature type="transmembrane region" description="Helical" evidence="8">
    <location>
        <begin position="534"/>
        <end position="555"/>
    </location>
</feature>
<sequence>MGVAAAIDRFEKVLKSLQWARGLRAGVAVAGAMTVCRLLGLPMGWAALGGFEAVLVDNGGPYRSRLETMATLLAGGSLVCVIGAMVGGNLWTAVAVTAAVCFAATFARVASERIASTSVIILVLYFAGFGGADHSFTHACAAALEFVLGGVWAAALSLVLWPVDPFRPARREVAECYTVLAEFSGKMLVEEWAGDGEHGAAAEERRISLEHTGHFQRAMRLQMEKARHAVGRVPARMTARTVRARNLTVLLETADMLFAITMRWRELAEVADDPASFAAVREAARWLSGAEWAISRGLRQRPGDGAASYTPEGSHSLEHVQPRLKRPRWPFAKGTTRAHLAADERDALENVQIAFEAVHAVWSGVELRVGGAAARWEMLAHDEGDEDVREPAAGMGQYRWVDALRANWTFDSVMMRHALRMAVVGGIDIVLMRLTHVRHGSWLAMTSIIVLQPYGSGTLRRGMQRVGGTIAGGVLAAVLATAIHGQAGLIAVLAVVSALTLATYAVNYAWYCFFLTPTFVLMSMPYFHDWSYAAVRMANTVLGALVAVLAMRLLWPEHEHLELGRLLGRGASADAGYLRAMTRYWQVSGPERAVAERQMLAPARRLSGLAINDAEESLDRMMLEPGFGRKATSGDIQTEALTFVTYLRRLMRVATTLTTVGSGEERTIRRVEALIARLEATSAALLGTGPLTVTAALGNAFTAEDDGKPGTVEQQQMRRMERQVGVLERTSAELLGKSLG</sequence>
<evidence type="ECO:0000256" key="4">
    <source>
        <dbReference type="ARBA" id="ARBA00022989"/>
    </source>
</evidence>
<evidence type="ECO:0000259" key="9">
    <source>
        <dbReference type="Pfam" id="PF13515"/>
    </source>
</evidence>
<feature type="region of interest" description="Disordered" evidence="7">
    <location>
        <begin position="301"/>
        <end position="322"/>
    </location>
</feature>
<protein>
    <submittedName>
        <fullName evidence="10">Putative membrane protein YccC</fullName>
    </submittedName>
</protein>
<name>A0A7W7ZA95_9BACT</name>
<feature type="transmembrane region" description="Helical" evidence="8">
    <location>
        <begin position="471"/>
        <end position="496"/>
    </location>
</feature>
<dbReference type="Pfam" id="PF13515">
    <property type="entry name" value="FUSC_2"/>
    <property type="match status" value="1"/>
</dbReference>
<dbReference type="AlphaFoldDB" id="A0A7W7ZA95"/>
<dbReference type="PANTHER" id="PTHR30509">
    <property type="entry name" value="P-HYDROXYBENZOIC ACID EFFLUX PUMP SUBUNIT-RELATED"/>
    <property type="match status" value="1"/>
</dbReference>
<evidence type="ECO:0000256" key="2">
    <source>
        <dbReference type="ARBA" id="ARBA00022475"/>
    </source>
</evidence>
<evidence type="ECO:0000313" key="11">
    <source>
        <dbReference type="Proteomes" id="UP000540989"/>
    </source>
</evidence>
<evidence type="ECO:0000256" key="6">
    <source>
        <dbReference type="ARBA" id="ARBA00043993"/>
    </source>
</evidence>
<keyword evidence="11" id="KW-1185">Reference proteome</keyword>
<evidence type="ECO:0000256" key="7">
    <source>
        <dbReference type="SAM" id="MobiDB-lite"/>
    </source>
</evidence>
<feature type="domain" description="Integral membrane bound transporter" evidence="9">
    <location>
        <begin position="430"/>
        <end position="549"/>
    </location>
</feature>
<dbReference type="Proteomes" id="UP000540989">
    <property type="component" value="Unassembled WGS sequence"/>
</dbReference>
<evidence type="ECO:0000313" key="10">
    <source>
        <dbReference type="EMBL" id="MBB5056198.1"/>
    </source>
</evidence>
<keyword evidence="2" id="KW-1003">Cell membrane</keyword>
<gene>
    <name evidence="10" type="ORF">HDF16_000867</name>
</gene>
<evidence type="ECO:0000256" key="3">
    <source>
        <dbReference type="ARBA" id="ARBA00022692"/>
    </source>
</evidence>
<reference evidence="10 11" key="1">
    <citation type="submission" date="2020-08" db="EMBL/GenBank/DDBJ databases">
        <title>Genomic Encyclopedia of Type Strains, Phase IV (KMG-V): Genome sequencing to study the core and pangenomes of soil and plant-associated prokaryotes.</title>
        <authorList>
            <person name="Whitman W."/>
        </authorList>
    </citation>
    <scope>NUCLEOTIDE SEQUENCE [LARGE SCALE GENOMIC DNA]</scope>
    <source>
        <strain evidence="10 11">M8UP14</strain>
    </source>
</reference>
<evidence type="ECO:0000256" key="5">
    <source>
        <dbReference type="ARBA" id="ARBA00023136"/>
    </source>
</evidence>
<comment type="caution">
    <text evidence="10">The sequence shown here is derived from an EMBL/GenBank/DDBJ whole genome shotgun (WGS) entry which is preliminary data.</text>
</comment>
<feature type="transmembrane region" description="Helical" evidence="8">
    <location>
        <begin position="136"/>
        <end position="161"/>
    </location>
</feature>
<feature type="transmembrane region" description="Helical" evidence="8">
    <location>
        <begin position="114"/>
        <end position="130"/>
    </location>
</feature>
<organism evidence="10 11">
    <name type="scientific">Granulicella aggregans</name>
    <dbReference type="NCBI Taxonomy" id="474949"/>
    <lineage>
        <taxon>Bacteria</taxon>
        <taxon>Pseudomonadati</taxon>
        <taxon>Acidobacteriota</taxon>
        <taxon>Terriglobia</taxon>
        <taxon>Terriglobales</taxon>
        <taxon>Acidobacteriaceae</taxon>
        <taxon>Granulicella</taxon>
    </lineage>
</organism>
<comment type="subcellular location">
    <subcellularLocation>
        <location evidence="1">Cell membrane</location>
        <topology evidence="1">Multi-pass membrane protein</topology>
    </subcellularLocation>
</comment>
<dbReference type="InterPro" id="IPR049453">
    <property type="entry name" value="Memb_transporter_dom"/>
</dbReference>
<accession>A0A7W7ZA95</accession>
<dbReference type="GO" id="GO:0005886">
    <property type="term" value="C:plasma membrane"/>
    <property type="evidence" value="ECO:0007669"/>
    <property type="project" value="UniProtKB-SubCell"/>
</dbReference>
<evidence type="ECO:0000256" key="1">
    <source>
        <dbReference type="ARBA" id="ARBA00004651"/>
    </source>
</evidence>
<keyword evidence="5 8" id="KW-0472">Membrane</keyword>
<evidence type="ECO:0000256" key="8">
    <source>
        <dbReference type="SAM" id="Phobius"/>
    </source>
</evidence>
<dbReference type="PANTHER" id="PTHR30509:SF9">
    <property type="entry name" value="MULTIDRUG RESISTANCE PROTEIN MDTO"/>
    <property type="match status" value="1"/>
</dbReference>
<keyword evidence="4 8" id="KW-1133">Transmembrane helix</keyword>
<comment type="similarity">
    <text evidence="6">Belongs to the YccS/YhfK family.</text>
</comment>
<feature type="transmembrane region" description="Helical" evidence="8">
    <location>
        <begin position="69"/>
        <end position="102"/>
    </location>
</feature>
<dbReference type="RefSeq" id="WP_184213874.1">
    <property type="nucleotide sequence ID" value="NZ_JACHIP010000001.1"/>
</dbReference>
<dbReference type="EMBL" id="JACHIP010000001">
    <property type="protein sequence ID" value="MBB5056198.1"/>
    <property type="molecule type" value="Genomic_DNA"/>
</dbReference>
<keyword evidence="3 8" id="KW-0812">Transmembrane</keyword>
<proteinExistence type="inferred from homology"/>